<dbReference type="RefSeq" id="WP_056990841.1">
    <property type="nucleotide sequence ID" value="NZ_JAHBBV010000008.1"/>
</dbReference>
<organism evidence="1 2">
    <name type="scientific">Liquorilactobacillus mali</name>
    <dbReference type="NCBI Taxonomy" id="1618"/>
    <lineage>
        <taxon>Bacteria</taxon>
        <taxon>Bacillati</taxon>
        <taxon>Bacillota</taxon>
        <taxon>Bacilli</taxon>
        <taxon>Lactobacillales</taxon>
        <taxon>Lactobacillaceae</taxon>
        <taxon>Liquorilactobacillus</taxon>
    </lineage>
</organism>
<dbReference type="PATRIC" id="fig|1618.3.peg.1940"/>
<evidence type="ECO:0000313" key="1">
    <source>
        <dbReference type="EMBL" id="KRN31097.1"/>
    </source>
</evidence>
<reference evidence="1 2" key="1">
    <citation type="journal article" date="2015" name="Genome Announc.">
        <title>Expanding the biotechnology potential of lactobacilli through comparative genomics of 213 strains and associated genera.</title>
        <authorList>
            <person name="Sun Z."/>
            <person name="Harris H.M."/>
            <person name="McCann A."/>
            <person name="Guo C."/>
            <person name="Argimon S."/>
            <person name="Zhang W."/>
            <person name="Yang X."/>
            <person name="Jeffery I.B."/>
            <person name="Cooney J.C."/>
            <person name="Kagawa T.F."/>
            <person name="Liu W."/>
            <person name="Song Y."/>
            <person name="Salvetti E."/>
            <person name="Wrobel A."/>
            <person name="Rasinkangas P."/>
            <person name="Parkhill J."/>
            <person name="Rea M.C."/>
            <person name="O'Sullivan O."/>
            <person name="Ritari J."/>
            <person name="Douillard F.P."/>
            <person name="Paul Ross R."/>
            <person name="Yang R."/>
            <person name="Briner A.E."/>
            <person name="Felis G.E."/>
            <person name="de Vos W.M."/>
            <person name="Barrangou R."/>
            <person name="Klaenhammer T.R."/>
            <person name="Caufield P.W."/>
            <person name="Cui Y."/>
            <person name="Zhang H."/>
            <person name="O'Toole P.W."/>
        </authorList>
    </citation>
    <scope>NUCLEOTIDE SEQUENCE [LARGE SCALE GENOMIC DNA]</scope>
    <source>
        <strain evidence="1 2">ATCC 27304</strain>
    </source>
</reference>
<name>A0A0R2FRI0_9LACO</name>
<dbReference type="STRING" id="1618.IV36_GL001902"/>
<evidence type="ECO:0000313" key="2">
    <source>
        <dbReference type="Proteomes" id="UP000051727"/>
    </source>
</evidence>
<comment type="caution">
    <text evidence="1">The sequence shown here is derived from an EMBL/GenBank/DDBJ whole genome shotgun (WGS) entry which is preliminary data.</text>
</comment>
<dbReference type="AlphaFoldDB" id="A0A0R2FRI0"/>
<gene>
    <name evidence="1" type="ORF">IV36_GL001902</name>
</gene>
<dbReference type="Proteomes" id="UP000051727">
    <property type="component" value="Unassembled WGS sequence"/>
</dbReference>
<accession>A0A0R2FRI0</accession>
<protein>
    <recommendedName>
        <fullName evidence="3">Phage protein</fullName>
    </recommendedName>
</protein>
<dbReference type="EMBL" id="JQAR01000005">
    <property type="protein sequence ID" value="KRN31097.1"/>
    <property type="molecule type" value="Genomic_DNA"/>
</dbReference>
<sequence length="135" mass="15474">MKDMMTTIYNALMGNDAIKTAVYDSSKEVHNIKFFDTPDGTLPDTFILIRPMRPPQSAIEGSDESLATDFLYQLDVQSTVRMTCKTLQSEISKSLKSLGFIRYGTDELDDYFSDTKHYVDARRYYAASKLYDTDY</sequence>
<proteinExistence type="predicted"/>
<evidence type="ECO:0008006" key="3">
    <source>
        <dbReference type="Google" id="ProtNLM"/>
    </source>
</evidence>